<dbReference type="AlphaFoldDB" id="A0A0H2WNG3"/>
<feature type="domain" description="Glycosyl transferase family 1" evidence="4">
    <location>
        <begin position="199"/>
        <end position="342"/>
    </location>
</feature>
<keyword evidence="3 5" id="KW-0808">Transferase</keyword>
<evidence type="ECO:0000256" key="3">
    <source>
        <dbReference type="ARBA" id="ARBA00022679"/>
    </source>
</evidence>
<dbReference type="HOGENOM" id="CLU_009583_14_3_6"/>
<reference evidence="6" key="3">
    <citation type="submission" date="2018-07" db="EMBL/GenBank/DDBJ databases">
        <authorList>
            <consortium name="NCBI Pathogen Detection Project"/>
        </authorList>
    </citation>
    <scope>NUCLEOTIDE SEQUENCE</scope>
    <source>
        <strain evidence="6">ATCC 9150</strain>
    </source>
</reference>
<dbReference type="RefSeq" id="WP_000868501.1">
    <property type="nucleotide sequence ID" value="NC_006511.1"/>
</dbReference>
<dbReference type="GO" id="GO:1901135">
    <property type="term" value="P:carbohydrate derivative metabolic process"/>
    <property type="evidence" value="ECO:0007669"/>
    <property type="project" value="UniProtKB-ARBA"/>
</dbReference>
<dbReference type="GO" id="GO:0016757">
    <property type="term" value="F:glycosyltransferase activity"/>
    <property type="evidence" value="ECO:0007669"/>
    <property type="project" value="UniProtKB-KW"/>
</dbReference>
<name>A0A0H2WNG3_SALPA</name>
<dbReference type="KEGG" id="spt:SPA0766"/>
<dbReference type="EMBL" id="DAASTS010000016">
    <property type="protein sequence ID" value="HAE6987398.1"/>
    <property type="molecule type" value="Genomic_DNA"/>
</dbReference>
<evidence type="ECO:0000259" key="4">
    <source>
        <dbReference type="Pfam" id="PF00534"/>
    </source>
</evidence>
<gene>
    <name evidence="5" type="primary">wcaL</name>
    <name evidence="5" type="ordered locus">SPA0766</name>
    <name evidence="6" type="ORF">GNB70_003129</name>
</gene>
<evidence type="ECO:0000256" key="1">
    <source>
        <dbReference type="ARBA" id="ARBA00009481"/>
    </source>
</evidence>
<evidence type="ECO:0000256" key="2">
    <source>
        <dbReference type="ARBA" id="ARBA00022676"/>
    </source>
</evidence>
<organism evidence="5 7">
    <name type="scientific">Salmonella paratyphi A (strain ATCC 9150 / SARB42)</name>
    <dbReference type="NCBI Taxonomy" id="295319"/>
    <lineage>
        <taxon>Bacteria</taxon>
        <taxon>Pseudomonadati</taxon>
        <taxon>Pseudomonadota</taxon>
        <taxon>Gammaproteobacteria</taxon>
        <taxon>Enterobacterales</taxon>
        <taxon>Enterobacteriaceae</taxon>
        <taxon>Salmonella</taxon>
    </lineage>
</organism>
<evidence type="ECO:0000313" key="6">
    <source>
        <dbReference type="EMBL" id="HAE6987398.1"/>
    </source>
</evidence>
<dbReference type="Proteomes" id="UP000008185">
    <property type="component" value="Chromosome"/>
</dbReference>
<dbReference type="PANTHER" id="PTHR12526">
    <property type="entry name" value="GLYCOSYLTRANSFERASE"/>
    <property type="match status" value="1"/>
</dbReference>
<reference evidence="5 7" key="1">
    <citation type="journal article" date="2004" name="Nat. Genet.">
        <title>Comparison of genome degradation in Paratyphi A and Typhi, human-restricted serovars of Salmonella enterica that cause typhoid.</title>
        <authorList>
            <person name="McClelland M."/>
            <person name="Sanderson K.E."/>
            <person name="Clifton S.W."/>
            <person name="Latreille P."/>
            <person name="Porwollik S."/>
            <person name="Sabo A."/>
            <person name="Meyer R."/>
            <person name="Bieri T."/>
            <person name="Ozersky P."/>
            <person name="McLellan M."/>
            <person name="Harkins C.R."/>
            <person name="Wang C."/>
            <person name="Nguyen C."/>
            <person name="Berghoff A."/>
            <person name="Elliott G."/>
            <person name="Kohlberg S."/>
            <person name="Strong C."/>
            <person name="Du F."/>
            <person name="Carter J."/>
            <person name="Kremizki C."/>
            <person name="Layman D."/>
            <person name="Leonard S."/>
            <person name="Sun H."/>
            <person name="Fulton L."/>
            <person name="Nash W."/>
            <person name="Miner T."/>
            <person name="Minx P."/>
            <person name="Delehaunty K."/>
            <person name="Fronick C."/>
            <person name="Magrini V."/>
            <person name="Nhan M."/>
            <person name="Warren W."/>
            <person name="Florea L."/>
            <person name="Spieth J."/>
            <person name="Wilson R.K."/>
        </authorList>
    </citation>
    <scope>NUCLEOTIDE SEQUENCE [LARGE SCALE GENOMIC DNA]</scope>
    <source>
        <strain evidence="5">ATCC 9150</strain>
        <strain evidence="7">ATCC 9150 / SARB42</strain>
    </source>
</reference>
<reference evidence="6" key="2">
    <citation type="journal article" date="2018" name="Genome Biol.">
        <title>SKESA: strategic k-mer extension for scrupulous assemblies.</title>
        <authorList>
            <person name="Souvorov A."/>
            <person name="Agarwala R."/>
            <person name="Lipman D.J."/>
        </authorList>
    </citation>
    <scope>NUCLEOTIDE SEQUENCE</scope>
    <source>
        <strain evidence="6">ATCC 9150</strain>
    </source>
</reference>
<dbReference type="InterPro" id="IPR001296">
    <property type="entry name" value="Glyco_trans_1"/>
</dbReference>
<dbReference type="PANTHER" id="PTHR12526:SF640">
    <property type="entry name" value="COLANIC ACID BIOSYNTHESIS GLYCOSYLTRANSFERASE WCAL-RELATED"/>
    <property type="match status" value="1"/>
</dbReference>
<dbReference type="Gene3D" id="3.40.50.2000">
    <property type="entry name" value="Glycogen Phosphorylase B"/>
    <property type="match status" value="2"/>
</dbReference>
<dbReference type="SUPFAM" id="SSF53756">
    <property type="entry name" value="UDP-Glycosyltransferase/glycogen phosphorylase"/>
    <property type="match status" value="1"/>
</dbReference>
<proteinExistence type="inferred from homology"/>
<dbReference type="Pfam" id="PF00534">
    <property type="entry name" value="Glycos_transf_1"/>
    <property type="match status" value="1"/>
</dbReference>
<sequence>MKVSFFLLKFPLSSETFVLNQITAFIDMGHEVEIVALQKGDTQHTHAAWEKYGLAAKTRWLQDEPQGLLAKLRYRACKTLPGLHRAATWKALNFTRYGDESRNLILSAICAQAGQPFVADVFIAHFGPAGVTAAKLRELGVLRGKIATIFHGIDISSREVLSRYTPEYQQLFRRGDLMLPISDLWAGRLKSMGCPPEKIAVSRLTEKKGLHVAIEACRQLKAQGVAFRYRILGIGPWERRLRTLIEQYQLEDVIEMPGFKPSHEVKAMLDDADVFLLPSITGTDGDMEGIPVALMEAMAVGIPVVSTVHSGIPELVEAGKSGWLVPENDAQALAARLAEFSRIDHDTLGSVITRAREKVAQDFNQQAINRQLASLLQTI</sequence>
<protein>
    <submittedName>
        <fullName evidence="6">Colanic acid biosynthesis glycosyltransferase WcaL</fullName>
    </submittedName>
    <submittedName>
        <fullName evidence="5">Glycosyl transferase in colanic acid gene cluster</fullName>
    </submittedName>
</protein>
<dbReference type="EMBL" id="CP000026">
    <property type="protein sequence ID" value="AAV76760.1"/>
    <property type="molecule type" value="Genomic_DNA"/>
</dbReference>
<evidence type="ECO:0000313" key="7">
    <source>
        <dbReference type="Proteomes" id="UP000008185"/>
    </source>
</evidence>
<comment type="similarity">
    <text evidence="1">Belongs to the glycosyltransferase group 1 family. Glycosyltransferase 4 subfamily.</text>
</comment>
<keyword evidence="2" id="KW-0328">Glycosyltransferase</keyword>
<evidence type="ECO:0000313" key="5">
    <source>
        <dbReference type="EMBL" id="AAV76760.1"/>
    </source>
</evidence>
<accession>A0A0H2WNG3</accession>